<name>A0AAD7FXM1_9AGAR</name>
<protein>
    <recommendedName>
        <fullName evidence="3">F-box domain-containing protein</fullName>
    </recommendedName>
</protein>
<dbReference type="Gene3D" id="3.80.10.10">
    <property type="entry name" value="Ribonuclease Inhibitor"/>
    <property type="match status" value="1"/>
</dbReference>
<dbReference type="SUPFAM" id="SSF52047">
    <property type="entry name" value="RNI-like"/>
    <property type="match status" value="1"/>
</dbReference>
<evidence type="ECO:0008006" key="3">
    <source>
        <dbReference type="Google" id="ProtNLM"/>
    </source>
</evidence>
<organism evidence="1 2">
    <name type="scientific">Roridomyces roridus</name>
    <dbReference type="NCBI Taxonomy" id="1738132"/>
    <lineage>
        <taxon>Eukaryota</taxon>
        <taxon>Fungi</taxon>
        <taxon>Dikarya</taxon>
        <taxon>Basidiomycota</taxon>
        <taxon>Agaricomycotina</taxon>
        <taxon>Agaricomycetes</taxon>
        <taxon>Agaricomycetidae</taxon>
        <taxon>Agaricales</taxon>
        <taxon>Marasmiineae</taxon>
        <taxon>Mycenaceae</taxon>
        <taxon>Roridomyces</taxon>
    </lineage>
</organism>
<proteinExistence type="predicted"/>
<gene>
    <name evidence="1" type="ORF">FB45DRAFT_1114131</name>
</gene>
<dbReference type="AlphaFoldDB" id="A0AAD7FXM1"/>
<dbReference type="EMBL" id="JARKIF010000003">
    <property type="protein sequence ID" value="KAJ7643816.1"/>
    <property type="molecule type" value="Genomic_DNA"/>
</dbReference>
<dbReference type="InterPro" id="IPR032675">
    <property type="entry name" value="LRR_dom_sf"/>
</dbReference>
<sequence>MPAPPAESTLIDPVMRLPLELSSEIFLQSLPSTPDMQAVATLLQISRGWTAIALATPPLWTNITNNGVEHSKFLALLTTWLDRGGEFPVSLSLNPISRARFEDILDTLKPHAHRVQSLRLLRVVEGLDKIYVFVALKSLTIDGCHNRHISCNTADIVHILRCSPNLEEFNLLNGCYNGSKLSQQTSLTHSSLRRLRFGESEAMQHHSCAQISRHLTLPSLDTLCISEFIHICVEDLVGFLTRSSPPLRSVHLGLCGGLDMDGIRQCFTLFSIVTELEIIYPVNIVCNFFHILATVPEALPALQNLRITGCLGMASDFESVLAGVVQRRTVLRSIRLVTSHPFRDRCFSRYKAAAFRQIANDGMDIYIGTPDRNFLSVLYVMIQLTACSR</sequence>
<dbReference type="Proteomes" id="UP001221142">
    <property type="component" value="Unassembled WGS sequence"/>
</dbReference>
<reference evidence="1" key="1">
    <citation type="submission" date="2023-03" db="EMBL/GenBank/DDBJ databases">
        <title>Massive genome expansion in bonnet fungi (Mycena s.s.) driven by repeated elements and novel gene families across ecological guilds.</title>
        <authorList>
            <consortium name="Lawrence Berkeley National Laboratory"/>
            <person name="Harder C.B."/>
            <person name="Miyauchi S."/>
            <person name="Viragh M."/>
            <person name="Kuo A."/>
            <person name="Thoen E."/>
            <person name="Andreopoulos B."/>
            <person name="Lu D."/>
            <person name="Skrede I."/>
            <person name="Drula E."/>
            <person name="Henrissat B."/>
            <person name="Morin E."/>
            <person name="Kohler A."/>
            <person name="Barry K."/>
            <person name="LaButti K."/>
            <person name="Morin E."/>
            <person name="Salamov A."/>
            <person name="Lipzen A."/>
            <person name="Mereny Z."/>
            <person name="Hegedus B."/>
            <person name="Baldrian P."/>
            <person name="Stursova M."/>
            <person name="Weitz H."/>
            <person name="Taylor A."/>
            <person name="Grigoriev I.V."/>
            <person name="Nagy L.G."/>
            <person name="Martin F."/>
            <person name="Kauserud H."/>
        </authorList>
    </citation>
    <scope>NUCLEOTIDE SEQUENCE</scope>
    <source>
        <strain evidence="1">9284</strain>
    </source>
</reference>
<evidence type="ECO:0000313" key="2">
    <source>
        <dbReference type="Proteomes" id="UP001221142"/>
    </source>
</evidence>
<evidence type="ECO:0000313" key="1">
    <source>
        <dbReference type="EMBL" id="KAJ7643816.1"/>
    </source>
</evidence>
<comment type="caution">
    <text evidence="1">The sequence shown here is derived from an EMBL/GenBank/DDBJ whole genome shotgun (WGS) entry which is preliminary data.</text>
</comment>
<keyword evidence="2" id="KW-1185">Reference proteome</keyword>
<accession>A0AAD7FXM1</accession>